<keyword evidence="1" id="KW-0479">Metal-binding</keyword>
<dbReference type="GO" id="GO:0046872">
    <property type="term" value="F:metal ion binding"/>
    <property type="evidence" value="ECO:0007669"/>
    <property type="project" value="UniProtKB-KW"/>
</dbReference>
<dbReference type="PANTHER" id="PTHR35848">
    <property type="entry name" value="OXALATE-BINDING PROTEIN"/>
    <property type="match status" value="1"/>
</dbReference>
<protein>
    <recommendedName>
        <fullName evidence="2">Cupin type-2 domain-containing protein</fullName>
    </recommendedName>
</protein>
<gene>
    <name evidence="3" type="ORF">DF168_01295</name>
</gene>
<name>A0A2Z4AIB2_9BACT</name>
<dbReference type="InterPro" id="IPR051610">
    <property type="entry name" value="GPI/OXD"/>
</dbReference>
<feature type="domain" description="Cupin type-2" evidence="2">
    <location>
        <begin position="42"/>
        <end position="110"/>
    </location>
</feature>
<dbReference type="Proteomes" id="UP000247465">
    <property type="component" value="Chromosome"/>
</dbReference>
<dbReference type="InterPro" id="IPR014710">
    <property type="entry name" value="RmlC-like_jellyroll"/>
</dbReference>
<dbReference type="EMBL" id="CP029803">
    <property type="protein sequence ID" value="AWT60094.1"/>
    <property type="molecule type" value="Genomic_DNA"/>
</dbReference>
<sequence length="138" mass="15621">MSNDFLRFITPKNTHVEELPWGEHEWISRVGFTEAEKIILVRVTMPPSKGHKFHRHPSMEEIIYILEGKAEQWVDRESQILIPGDSAHIPLNVVHGTYNAGESNLVFLAILSPAIFDGLPIIDVSRDEPWVGLRGDAT</sequence>
<dbReference type="InterPro" id="IPR013096">
    <property type="entry name" value="Cupin_2"/>
</dbReference>
<dbReference type="Gene3D" id="2.60.120.10">
    <property type="entry name" value="Jelly Rolls"/>
    <property type="match status" value="1"/>
</dbReference>
<dbReference type="InterPro" id="IPR011051">
    <property type="entry name" value="RmlC_Cupin_sf"/>
</dbReference>
<reference evidence="3 4" key="1">
    <citation type="submission" date="2018-06" db="EMBL/GenBank/DDBJ databases">
        <title>Draft Genome Sequence of a Novel Marine Bacterium Related to the Verrucomicrobia.</title>
        <authorList>
            <person name="Vosseberg J."/>
            <person name="Martijn J."/>
            <person name="Ettema T.J.G."/>
        </authorList>
    </citation>
    <scope>NUCLEOTIDE SEQUENCE [LARGE SCALE GENOMIC DNA]</scope>
    <source>
        <strain evidence="3">TARA_B100001123</strain>
    </source>
</reference>
<evidence type="ECO:0000256" key="1">
    <source>
        <dbReference type="ARBA" id="ARBA00022723"/>
    </source>
</evidence>
<dbReference type="PANTHER" id="PTHR35848:SF6">
    <property type="entry name" value="CUPIN TYPE-2 DOMAIN-CONTAINING PROTEIN"/>
    <property type="match status" value="1"/>
</dbReference>
<dbReference type="AlphaFoldDB" id="A0A2Z4AIB2"/>
<evidence type="ECO:0000259" key="2">
    <source>
        <dbReference type="Pfam" id="PF07883"/>
    </source>
</evidence>
<dbReference type="Pfam" id="PF07883">
    <property type="entry name" value="Cupin_2"/>
    <property type="match status" value="1"/>
</dbReference>
<organism evidence="3 4">
    <name type="scientific">Candidatus Moanibacter tarae</name>
    <dbReference type="NCBI Taxonomy" id="2200854"/>
    <lineage>
        <taxon>Bacteria</taxon>
        <taxon>Pseudomonadati</taxon>
        <taxon>Verrucomicrobiota</taxon>
        <taxon>Opitutia</taxon>
        <taxon>Puniceicoccales</taxon>
        <taxon>Puniceicoccales incertae sedis</taxon>
        <taxon>Candidatus Moanibacter</taxon>
    </lineage>
</organism>
<accession>A0A2Z4AIB2</accession>
<proteinExistence type="predicted"/>
<dbReference type="KEGG" id="mtar:DF168_01295"/>
<evidence type="ECO:0000313" key="3">
    <source>
        <dbReference type="EMBL" id="AWT60094.1"/>
    </source>
</evidence>
<evidence type="ECO:0000313" key="4">
    <source>
        <dbReference type="Proteomes" id="UP000247465"/>
    </source>
</evidence>
<dbReference type="SUPFAM" id="SSF51182">
    <property type="entry name" value="RmlC-like cupins"/>
    <property type="match status" value="1"/>
</dbReference>